<dbReference type="Gene3D" id="2.130.10.10">
    <property type="entry name" value="YVTN repeat-like/Quinoprotein amine dehydrogenase"/>
    <property type="match status" value="1"/>
</dbReference>
<name>A0AAF0JF79_9BASI</name>
<keyword evidence="5" id="KW-1185">Reference proteome</keyword>
<dbReference type="PROSITE" id="PS50294">
    <property type="entry name" value="WD_REPEATS_REGION"/>
    <property type="match status" value="1"/>
</dbReference>
<reference evidence="4" key="1">
    <citation type="submission" date="2023-02" db="EMBL/GenBank/DDBJ databases">
        <title>Mating type loci evolution in Malassezia.</title>
        <authorList>
            <person name="Coelho M.A."/>
        </authorList>
    </citation>
    <scope>NUCLEOTIDE SEQUENCE</scope>
    <source>
        <strain evidence="4">CBS 14136</strain>
    </source>
</reference>
<dbReference type="Pfam" id="PF00400">
    <property type="entry name" value="WD40"/>
    <property type="match status" value="2"/>
</dbReference>
<dbReference type="EMBL" id="CP118378">
    <property type="protein sequence ID" value="WFD44355.1"/>
    <property type="molecule type" value="Genomic_DNA"/>
</dbReference>
<evidence type="ECO:0000313" key="5">
    <source>
        <dbReference type="Proteomes" id="UP001214628"/>
    </source>
</evidence>
<dbReference type="InterPro" id="IPR036322">
    <property type="entry name" value="WD40_repeat_dom_sf"/>
</dbReference>
<proteinExistence type="predicted"/>
<dbReference type="SMART" id="SM00320">
    <property type="entry name" value="WD40"/>
    <property type="match status" value="4"/>
</dbReference>
<dbReference type="Proteomes" id="UP001214628">
    <property type="component" value="Chromosome 4"/>
</dbReference>
<dbReference type="PROSITE" id="PS50082">
    <property type="entry name" value="WD_REPEATS_2"/>
    <property type="match status" value="1"/>
</dbReference>
<evidence type="ECO:0000256" key="2">
    <source>
        <dbReference type="ARBA" id="ARBA00022737"/>
    </source>
</evidence>
<keyword evidence="2" id="KW-0677">Repeat</keyword>
<gene>
    <name evidence="4" type="primary">BUB3</name>
    <name evidence="4" type="ORF">MPSI1_003023</name>
</gene>
<evidence type="ECO:0000256" key="1">
    <source>
        <dbReference type="ARBA" id="ARBA00022574"/>
    </source>
</evidence>
<evidence type="ECO:0000256" key="3">
    <source>
        <dbReference type="PROSITE-ProRule" id="PRU00221"/>
    </source>
</evidence>
<keyword evidence="1 3" id="KW-0853">WD repeat</keyword>
<dbReference type="AlphaFoldDB" id="A0AAF0JF79"/>
<dbReference type="InterPro" id="IPR001680">
    <property type="entry name" value="WD40_rpt"/>
</dbReference>
<organism evidence="4 5">
    <name type="scientific">Malassezia psittaci</name>
    <dbReference type="NCBI Taxonomy" id="1821823"/>
    <lineage>
        <taxon>Eukaryota</taxon>
        <taxon>Fungi</taxon>
        <taxon>Dikarya</taxon>
        <taxon>Basidiomycota</taxon>
        <taxon>Ustilaginomycotina</taxon>
        <taxon>Malasseziomycetes</taxon>
        <taxon>Malasseziales</taxon>
        <taxon>Malasseziaceae</taxon>
        <taxon>Malassezia</taxon>
    </lineage>
</organism>
<feature type="repeat" description="WD" evidence="3">
    <location>
        <begin position="115"/>
        <end position="156"/>
    </location>
</feature>
<dbReference type="SUPFAM" id="SSF50978">
    <property type="entry name" value="WD40 repeat-like"/>
    <property type="match status" value="1"/>
</dbReference>
<sequence length="377" mass="41947">MPTPSEFTELQCARPPSDPVSSLAFYRDAESRRAAHLLVASWDKVIKATHLPQTVQLQDWSRCAAGPDEVTVLQTFTHPAAVLDVCWIDETFAASACLDRRVRLLNLDSGQMMIMGKHEQGICRVRYDANTRLLVSASWDSSLKVWDPHTDSDSRLLHTISLPAKAFAMDIVPTYLNAESVPVQDTTPRMVVAMAERLVYIYNLQSIRDACDRRDFDQASQAEQTRESSLKFMLRDIRCMPDGLGYTTSSIEGRIAVEFFDPSTESQAQKYAFKCHRKEVDGEDVVFPIHAVAFSPRYGTFATGGGDAHCALWDPFAKKRIRQYALPASISALAFSADGHMLAIATGADDLNQDLKPGDVEITMKPVIQDAKPKTKK</sequence>
<accession>A0AAF0JF79</accession>
<dbReference type="PANTHER" id="PTHR10971">
    <property type="entry name" value="MRNA EXPORT FACTOR AND BUB3"/>
    <property type="match status" value="1"/>
</dbReference>
<protein>
    <submittedName>
        <fullName evidence="4">Mitotic spindle checkpoint protein Bub3</fullName>
    </submittedName>
</protein>
<dbReference type="InterPro" id="IPR015943">
    <property type="entry name" value="WD40/YVTN_repeat-like_dom_sf"/>
</dbReference>
<evidence type="ECO:0000313" key="4">
    <source>
        <dbReference type="EMBL" id="WFD44355.1"/>
    </source>
</evidence>